<dbReference type="Gene3D" id="3.40.980.10">
    <property type="entry name" value="MoaB/Mog-like domain"/>
    <property type="match status" value="1"/>
</dbReference>
<dbReference type="Gene3D" id="2.40.340.10">
    <property type="entry name" value="MoeA, C-terminal, domain IV"/>
    <property type="match status" value="1"/>
</dbReference>
<dbReference type="InterPro" id="IPR036135">
    <property type="entry name" value="MoeA_linker/N_sf"/>
</dbReference>
<dbReference type="InterPro" id="IPR038987">
    <property type="entry name" value="MoeA-like"/>
</dbReference>
<comment type="function">
    <text evidence="2 11">Catalyzes the insertion of molybdate into adenylated molybdopterin with the concomitant release of AMP.</text>
</comment>
<dbReference type="Gene3D" id="3.90.105.10">
    <property type="entry name" value="Molybdopterin biosynthesis moea protein, domain 2"/>
    <property type="match status" value="1"/>
</dbReference>
<comment type="similarity">
    <text evidence="4 11">Belongs to the MoeA family.</text>
</comment>
<dbReference type="SUPFAM" id="SSF63867">
    <property type="entry name" value="MoeA C-terminal domain-like"/>
    <property type="match status" value="1"/>
</dbReference>
<protein>
    <recommendedName>
        <fullName evidence="11">Molybdopterin molybdenumtransferase</fullName>
        <ecNumber evidence="11">2.10.1.1</ecNumber>
    </recommendedName>
</protein>
<dbReference type="NCBIfam" id="NF045515">
    <property type="entry name" value="Glp_gephyrin"/>
    <property type="match status" value="1"/>
</dbReference>
<evidence type="ECO:0000256" key="11">
    <source>
        <dbReference type="RuleBase" id="RU365090"/>
    </source>
</evidence>
<dbReference type="InterPro" id="IPR001453">
    <property type="entry name" value="MoaB/Mog_dom"/>
</dbReference>
<name>K4KPV2_SIMAS</name>
<accession>K4KPV2</accession>
<evidence type="ECO:0000256" key="1">
    <source>
        <dbReference type="ARBA" id="ARBA00001946"/>
    </source>
</evidence>
<evidence type="ECO:0000259" key="12">
    <source>
        <dbReference type="SMART" id="SM00852"/>
    </source>
</evidence>
<dbReference type="GO" id="GO:0005829">
    <property type="term" value="C:cytosol"/>
    <property type="evidence" value="ECO:0007669"/>
    <property type="project" value="TreeGrafter"/>
</dbReference>
<organism evidence="13 14">
    <name type="scientific">Simiduia agarivorans (strain DSM 21679 / JCM 13881 / BCRC 17597 / SA1)</name>
    <dbReference type="NCBI Taxonomy" id="1117647"/>
    <lineage>
        <taxon>Bacteria</taxon>
        <taxon>Pseudomonadati</taxon>
        <taxon>Pseudomonadota</taxon>
        <taxon>Gammaproteobacteria</taxon>
        <taxon>Cellvibrionales</taxon>
        <taxon>Cellvibrionaceae</taxon>
        <taxon>Simiduia</taxon>
    </lineage>
</organism>
<comment type="cofactor">
    <cofactor evidence="1 11">
        <name>Mg(2+)</name>
        <dbReference type="ChEBI" id="CHEBI:18420"/>
    </cofactor>
</comment>
<dbReference type="InterPro" id="IPR036425">
    <property type="entry name" value="MoaB/Mog-like_dom_sf"/>
</dbReference>
<keyword evidence="6 11" id="KW-0808">Transferase</keyword>
<evidence type="ECO:0000256" key="10">
    <source>
        <dbReference type="ARBA" id="ARBA00047317"/>
    </source>
</evidence>
<dbReference type="EMBL" id="CP003746">
    <property type="protein sequence ID" value="AFV00281.1"/>
    <property type="molecule type" value="Genomic_DNA"/>
</dbReference>
<dbReference type="RefSeq" id="WP_015048433.1">
    <property type="nucleotide sequence ID" value="NC_018868.3"/>
</dbReference>
<keyword evidence="7 11" id="KW-0479">Metal-binding</keyword>
<dbReference type="GO" id="GO:0061599">
    <property type="term" value="F:molybdopterin molybdotransferase activity"/>
    <property type="evidence" value="ECO:0007669"/>
    <property type="project" value="UniProtKB-UniRule"/>
</dbReference>
<dbReference type="EC" id="2.10.1.1" evidence="11"/>
<dbReference type="PANTHER" id="PTHR10192">
    <property type="entry name" value="MOLYBDOPTERIN BIOSYNTHESIS PROTEIN"/>
    <property type="match status" value="1"/>
</dbReference>
<keyword evidence="8 11" id="KW-0460">Magnesium</keyword>
<dbReference type="SMART" id="SM00852">
    <property type="entry name" value="MoCF_biosynth"/>
    <property type="match status" value="1"/>
</dbReference>
<dbReference type="InterPro" id="IPR005111">
    <property type="entry name" value="MoeA_C_domain_IV"/>
</dbReference>
<dbReference type="UniPathway" id="UPA00344"/>
<feature type="domain" description="MoaB/Mog" evidence="12">
    <location>
        <begin position="185"/>
        <end position="322"/>
    </location>
</feature>
<dbReference type="PANTHER" id="PTHR10192:SF5">
    <property type="entry name" value="GEPHYRIN"/>
    <property type="match status" value="1"/>
</dbReference>
<dbReference type="SUPFAM" id="SSF63882">
    <property type="entry name" value="MoeA N-terminal region -like"/>
    <property type="match status" value="1"/>
</dbReference>
<dbReference type="eggNOG" id="COG0303">
    <property type="taxonomic scope" value="Bacteria"/>
</dbReference>
<dbReference type="InterPro" id="IPR008284">
    <property type="entry name" value="MoCF_biosynth_CS"/>
</dbReference>
<evidence type="ECO:0000256" key="3">
    <source>
        <dbReference type="ARBA" id="ARBA00005046"/>
    </source>
</evidence>
<dbReference type="PROSITE" id="PS01079">
    <property type="entry name" value="MOCF_BIOSYNTHESIS_2"/>
    <property type="match status" value="1"/>
</dbReference>
<sequence length="411" mass="44206">MGCCDAPGLMPLDEAEAMIYRQLHAIRETETQALPTALDRILAEDIHAPIDVPGYDNSAMDGYALRSADLNQFPTFKQVGKSFAGHAFDGDVGRGQCVRIMTGAPMPKGTDLVVMQEDVNVEGEQIRLTHPQKLKVGTNVRRRGGDIDKGSQILRAGVRLGPAHIGLLASLGLAEVPVFRRLRVGLLSTGDELCPPGTPLASGQIYDSNRYLLSAILTRLNVEILDYGLIADDPAAIRAAFERAQSECDLILSSGGVSVGEADYTRDILGELGDITFWKIAMKPGKPLAFGRLGSAWFFGLPGNPVSAALTFHQIALPALQRLAGELPATPLCLPAELGATTRKRPGRTDFQRGSLTTREGKLVATPQDEQSSGVLSSMTRADCYIKLGQFAGNQAEGETVEVLPFDRWIL</sequence>
<evidence type="ECO:0000313" key="14">
    <source>
        <dbReference type="Proteomes" id="UP000000466"/>
    </source>
</evidence>
<dbReference type="Gene3D" id="2.170.190.11">
    <property type="entry name" value="Molybdopterin biosynthesis moea protein, domain 3"/>
    <property type="match status" value="1"/>
</dbReference>
<evidence type="ECO:0000256" key="6">
    <source>
        <dbReference type="ARBA" id="ARBA00022679"/>
    </source>
</evidence>
<evidence type="ECO:0000256" key="9">
    <source>
        <dbReference type="ARBA" id="ARBA00023150"/>
    </source>
</evidence>
<evidence type="ECO:0000256" key="7">
    <source>
        <dbReference type="ARBA" id="ARBA00022723"/>
    </source>
</evidence>
<dbReference type="Pfam" id="PF03453">
    <property type="entry name" value="MoeA_N"/>
    <property type="match status" value="1"/>
</dbReference>
<dbReference type="GO" id="GO:0046872">
    <property type="term" value="F:metal ion binding"/>
    <property type="evidence" value="ECO:0007669"/>
    <property type="project" value="UniProtKB-UniRule"/>
</dbReference>
<keyword evidence="5 11" id="KW-0500">Molybdenum</keyword>
<dbReference type="CDD" id="cd00887">
    <property type="entry name" value="MoeA"/>
    <property type="match status" value="1"/>
</dbReference>
<dbReference type="Pfam" id="PF00994">
    <property type="entry name" value="MoCF_biosynth"/>
    <property type="match status" value="1"/>
</dbReference>
<dbReference type="AlphaFoldDB" id="K4KPV2"/>
<keyword evidence="14" id="KW-1185">Reference proteome</keyword>
<dbReference type="KEGG" id="saga:M5M_15740"/>
<evidence type="ECO:0000256" key="8">
    <source>
        <dbReference type="ARBA" id="ARBA00022842"/>
    </source>
</evidence>
<evidence type="ECO:0000256" key="4">
    <source>
        <dbReference type="ARBA" id="ARBA00010763"/>
    </source>
</evidence>
<dbReference type="Proteomes" id="UP000000466">
    <property type="component" value="Chromosome"/>
</dbReference>
<dbReference type="STRING" id="1117647.M5M_15740"/>
<comment type="catalytic activity">
    <reaction evidence="10">
        <text>adenylyl-molybdopterin + molybdate = Mo-molybdopterin + AMP + H(+)</text>
        <dbReference type="Rhea" id="RHEA:35047"/>
        <dbReference type="ChEBI" id="CHEBI:15378"/>
        <dbReference type="ChEBI" id="CHEBI:36264"/>
        <dbReference type="ChEBI" id="CHEBI:62727"/>
        <dbReference type="ChEBI" id="CHEBI:71302"/>
        <dbReference type="ChEBI" id="CHEBI:456215"/>
        <dbReference type="EC" id="2.10.1.1"/>
    </reaction>
</comment>
<dbReference type="InterPro" id="IPR005110">
    <property type="entry name" value="MoeA_linker/N"/>
</dbReference>
<keyword evidence="9 11" id="KW-0501">Molybdenum cofactor biosynthesis</keyword>
<proteinExistence type="inferred from homology"/>
<reference evidence="13 14" key="1">
    <citation type="journal article" date="2013" name="Genome Announc.">
        <title>Complete genome sequence of Simiduia agarivorans SA1(T), a marine bacterium able to degrade a variety of polysaccharides.</title>
        <authorList>
            <person name="Lin S.Y."/>
            <person name="Shieh W.Y."/>
            <person name="Chen J.S."/>
            <person name="Tang S.L."/>
        </authorList>
    </citation>
    <scope>NUCLEOTIDE SEQUENCE [LARGE SCALE GENOMIC DNA]</scope>
    <source>
        <strain evidence="14">DSM 21679 / JCM 13881 / BCRC 17597 / SA1</strain>
    </source>
</reference>
<comment type="pathway">
    <text evidence="3 11">Cofactor biosynthesis; molybdopterin biosynthesis.</text>
</comment>
<dbReference type="GO" id="GO:0006777">
    <property type="term" value="P:Mo-molybdopterin cofactor biosynthetic process"/>
    <property type="evidence" value="ECO:0007669"/>
    <property type="project" value="UniProtKB-UniRule"/>
</dbReference>
<gene>
    <name evidence="13" type="ordered locus">M5M_15740</name>
</gene>
<evidence type="ECO:0000256" key="2">
    <source>
        <dbReference type="ARBA" id="ARBA00002901"/>
    </source>
</evidence>
<dbReference type="OrthoDB" id="9804758at2"/>
<evidence type="ECO:0000256" key="5">
    <source>
        <dbReference type="ARBA" id="ARBA00022505"/>
    </source>
</evidence>
<dbReference type="NCBIfam" id="TIGR00177">
    <property type="entry name" value="molyb_syn"/>
    <property type="match status" value="1"/>
</dbReference>
<dbReference type="InterPro" id="IPR036688">
    <property type="entry name" value="MoeA_C_domain_IV_sf"/>
</dbReference>
<dbReference type="FunFam" id="3.40.980.10:FF:000004">
    <property type="entry name" value="Molybdopterin molybdenumtransferase"/>
    <property type="match status" value="1"/>
</dbReference>
<dbReference type="Pfam" id="PF03454">
    <property type="entry name" value="MoeA_C"/>
    <property type="match status" value="1"/>
</dbReference>
<dbReference type="HOGENOM" id="CLU_010186_7_0_6"/>
<evidence type="ECO:0000313" key="13">
    <source>
        <dbReference type="EMBL" id="AFV00281.1"/>
    </source>
</evidence>
<dbReference type="SUPFAM" id="SSF53218">
    <property type="entry name" value="Molybdenum cofactor biosynthesis proteins"/>
    <property type="match status" value="1"/>
</dbReference>